<evidence type="ECO:0000313" key="14">
    <source>
        <dbReference type="EMBL" id="MFD0950991.1"/>
    </source>
</evidence>
<dbReference type="Gene3D" id="2.50.20.10">
    <property type="entry name" value="Lipoprotein localisation LolA/LolB/LppX"/>
    <property type="match status" value="1"/>
</dbReference>
<dbReference type="InterPro" id="IPR029046">
    <property type="entry name" value="LolA/LolB/LppX"/>
</dbReference>
<proteinExistence type="inferred from homology"/>
<keyword evidence="10" id="KW-0143">Chaperone</keyword>
<dbReference type="Proteomes" id="UP001597044">
    <property type="component" value="Unassembled WGS sequence"/>
</dbReference>
<dbReference type="NCBIfam" id="TIGR00548">
    <property type="entry name" value="lolB"/>
    <property type="match status" value="1"/>
</dbReference>
<dbReference type="Pfam" id="PF03550">
    <property type="entry name" value="LolB"/>
    <property type="match status" value="1"/>
</dbReference>
<evidence type="ECO:0000256" key="12">
    <source>
        <dbReference type="ARBA" id="ARBA00023288"/>
    </source>
</evidence>
<gene>
    <name evidence="14" type="primary">lolB</name>
    <name evidence="14" type="ORF">ACFQ0F_11465</name>
</gene>
<evidence type="ECO:0000256" key="4">
    <source>
        <dbReference type="ARBA" id="ARBA00016202"/>
    </source>
</evidence>
<comment type="subunit">
    <text evidence="3">Monomer.</text>
</comment>
<dbReference type="EMBL" id="JBHTIT010000002">
    <property type="protein sequence ID" value="MFD0950991.1"/>
    <property type="molecule type" value="Genomic_DNA"/>
</dbReference>
<protein>
    <recommendedName>
        <fullName evidence="4">Outer-membrane lipoprotein LolB</fullName>
    </recommendedName>
</protein>
<evidence type="ECO:0000256" key="9">
    <source>
        <dbReference type="ARBA" id="ARBA00023139"/>
    </source>
</evidence>
<evidence type="ECO:0000256" key="3">
    <source>
        <dbReference type="ARBA" id="ARBA00011245"/>
    </source>
</evidence>
<keyword evidence="8" id="KW-0472">Membrane</keyword>
<comment type="subcellular location">
    <subcellularLocation>
        <location evidence="1">Cell outer membrane</location>
        <topology evidence="1">Lipid-anchor</topology>
    </subcellularLocation>
</comment>
<dbReference type="CDD" id="cd16326">
    <property type="entry name" value="LolB"/>
    <property type="match status" value="1"/>
</dbReference>
<evidence type="ECO:0000313" key="15">
    <source>
        <dbReference type="Proteomes" id="UP001597044"/>
    </source>
</evidence>
<accession>A0ABW3HJP9</accession>
<evidence type="ECO:0000256" key="7">
    <source>
        <dbReference type="ARBA" id="ARBA00022927"/>
    </source>
</evidence>
<keyword evidence="12 14" id="KW-0449">Lipoprotein</keyword>
<evidence type="ECO:0000256" key="8">
    <source>
        <dbReference type="ARBA" id="ARBA00023136"/>
    </source>
</evidence>
<comment type="similarity">
    <text evidence="2">Belongs to the LolB family.</text>
</comment>
<keyword evidence="5" id="KW-0813">Transport</keyword>
<reference evidence="15" key="1">
    <citation type="journal article" date="2019" name="Int. J. Syst. Evol. Microbiol.">
        <title>The Global Catalogue of Microorganisms (GCM) 10K type strain sequencing project: providing services to taxonomists for standard genome sequencing and annotation.</title>
        <authorList>
            <consortium name="The Broad Institute Genomics Platform"/>
            <consortium name="The Broad Institute Genome Sequencing Center for Infectious Disease"/>
            <person name="Wu L."/>
            <person name="Ma J."/>
        </authorList>
    </citation>
    <scope>NUCLEOTIDE SEQUENCE [LARGE SCALE GENOMIC DNA]</scope>
    <source>
        <strain evidence="15">CCUG 63419</strain>
    </source>
</reference>
<keyword evidence="11" id="KW-0998">Cell outer membrane</keyword>
<dbReference type="SUPFAM" id="SSF89392">
    <property type="entry name" value="Prokaryotic lipoproteins and lipoprotein localization factors"/>
    <property type="match status" value="1"/>
</dbReference>
<organism evidence="14 15">
    <name type="scientific">Paraperlucidibaca wandonensis</name>
    <dbReference type="NCBI Taxonomy" id="1268273"/>
    <lineage>
        <taxon>Bacteria</taxon>
        <taxon>Pseudomonadati</taxon>
        <taxon>Pseudomonadota</taxon>
        <taxon>Gammaproteobacteria</taxon>
        <taxon>Moraxellales</taxon>
        <taxon>Moraxellaceae</taxon>
        <taxon>Paraperlucidibaca</taxon>
    </lineage>
</organism>
<keyword evidence="9" id="KW-0564">Palmitate</keyword>
<sequence length="203" mass="22114">MIALNFSRSALFTLIAAALLSGCVTRGPVVEAPEVIEAAASARGLTQWQAEGKAGVTFLGNSITATYNWKRTGKDFDASAAGPLNQGYTTLTGRDGNLVLDNGWLGRHESDRPDLLTQAITGVPLPIDLLNDWLSGWPQDPLTTITTLSGEAGVREFQEHGWNIRVLSEQVQDGYRIPQRLLLTQGKNRILLFIQRWQAKASA</sequence>
<feature type="signal peptide" evidence="13">
    <location>
        <begin position="1"/>
        <end position="26"/>
    </location>
</feature>
<keyword evidence="7" id="KW-0653">Protein transport</keyword>
<keyword evidence="6 13" id="KW-0732">Signal</keyword>
<evidence type="ECO:0000256" key="5">
    <source>
        <dbReference type="ARBA" id="ARBA00022448"/>
    </source>
</evidence>
<name>A0ABW3HJP9_9GAMM</name>
<feature type="chain" id="PRO_5047265775" description="Outer-membrane lipoprotein LolB" evidence="13">
    <location>
        <begin position="27"/>
        <end position="203"/>
    </location>
</feature>
<dbReference type="InterPro" id="IPR004565">
    <property type="entry name" value="OM_lipoprot_LolB"/>
</dbReference>
<evidence type="ECO:0000256" key="11">
    <source>
        <dbReference type="ARBA" id="ARBA00023237"/>
    </source>
</evidence>
<evidence type="ECO:0000256" key="6">
    <source>
        <dbReference type="ARBA" id="ARBA00022729"/>
    </source>
</evidence>
<comment type="caution">
    <text evidence="14">The sequence shown here is derived from an EMBL/GenBank/DDBJ whole genome shotgun (WGS) entry which is preliminary data.</text>
</comment>
<keyword evidence="15" id="KW-1185">Reference proteome</keyword>
<evidence type="ECO:0000256" key="2">
    <source>
        <dbReference type="ARBA" id="ARBA00009696"/>
    </source>
</evidence>
<evidence type="ECO:0000256" key="13">
    <source>
        <dbReference type="SAM" id="SignalP"/>
    </source>
</evidence>
<evidence type="ECO:0000256" key="1">
    <source>
        <dbReference type="ARBA" id="ARBA00004459"/>
    </source>
</evidence>
<evidence type="ECO:0000256" key="10">
    <source>
        <dbReference type="ARBA" id="ARBA00023186"/>
    </source>
</evidence>
<dbReference type="RefSeq" id="WP_379072344.1">
    <property type="nucleotide sequence ID" value="NZ_JBHTIT010000002.1"/>
</dbReference>